<feature type="compositionally biased region" description="Polar residues" evidence="11">
    <location>
        <begin position="7"/>
        <end position="20"/>
    </location>
</feature>
<evidence type="ECO:0000256" key="3">
    <source>
        <dbReference type="ARBA" id="ARBA00022722"/>
    </source>
</evidence>
<dbReference type="Pfam" id="PF18039">
    <property type="entry name" value="UBA_6"/>
    <property type="match status" value="1"/>
</dbReference>
<feature type="region of interest" description="Disordered" evidence="11">
    <location>
        <begin position="1"/>
        <end position="95"/>
    </location>
</feature>
<evidence type="ECO:0000256" key="5">
    <source>
        <dbReference type="ARBA" id="ARBA00022759"/>
    </source>
</evidence>
<feature type="region of interest" description="Disordered" evidence="11">
    <location>
        <begin position="191"/>
        <end position="211"/>
    </location>
</feature>
<dbReference type="InterPro" id="IPR040546">
    <property type="entry name" value="Rege-1_UBA-like"/>
</dbReference>
<keyword evidence="5" id="KW-0255">Endonuclease</keyword>
<evidence type="ECO:0000256" key="8">
    <source>
        <dbReference type="ARBA" id="ARBA00022833"/>
    </source>
</evidence>
<evidence type="ECO:0000256" key="7">
    <source>
        <dbReference type="ARBA" id="ARBA00022801"/>
    </source>
</evidence>
<comment type="similarity">
    <text evidence="2">Belongs to the ZC3H12 family.</text>
</comment>
<dbReference type="GO" id="GO:0016787">
    <property type="term" value="F:hydrolase activity"/>
    <property type="evidence" value="ECO:0007669"/>
    <property type="project" value="UniProtKB-KW"/>
</dbReference>
<dbReference type="GO" id="GO:0004521">
    <property type="term" value="F:RNA endonuclease activity"/>
    <property type="evidence" value="ECO:0007669"/>
    <property type="project" value="TreeGrafter"/>
</dbReference>
<dbReference type="InterPro" id="IPR000571">
    <property type="entry name" value="Znf_CCCH"/>
</dbReference>
<evidence type="ECO:0000256" key="2">
    <source>
        <dbReference type="ARBA" id="ARBA00010922"/>
    </source>
</evidence>
<keyword evidence="9" id="KW-0460">Magnesium</keyword>
<dbReference type="InterPro" id="IPR051101">
    <property type="entry name" value="ZC3H12/N4BP1_RNase_Reg"/>
</dbReference>
<keyword evidence="7" id="KW-0378">Hydrolase</keyword>
<dbReference type="WBParaSite" id="ACRNAN_Path_18.g55.t1">
    <property type="protein sequence ID" value="ACRNAN_Path_18.g55.t1"/>
    <property type="gene ID" value="ACRNAN_Path_18.g55"/>
</dbReference>
<feature type="region of interest" description="Disordered" evidence="11">
    <location>
        <begin position="464"/>
        <end position="489"/>
    </location>
</feature>
<comment type="cofactor">
    <cofactor evidence="1">
        <name>Mg(2+)</name>
        <dbReference type="ChEBI" id="CHEBI:18420"/>
    </cofactor>
</comment>
<dbReference type="Proteomes" id="UP000887540">
    <property type="component" value="Unplaced"/>
</dbReference>
<dbReference type="AlphaFoldDB" id="A0A914C338"/>
<dbReference type="Pfam" id="PF11977">
    <property type="entry name" value="RNase_Zc3h12a"/>
    <property type="match status" value="1"/>
</dbReference>
<dbReference type="GO" id="GO:0005634">
    <property type="term" value="C:nucleus"/>
    <property type="evidence" value="ECO:0007669"/>
    <property type="project" value="TreeGrafter"/>
</dbReference>
<feature type="compositionally biased region" description="Polar residues" evidence="11">
    <location>
        <begin position="71"/>
        <end position="89"/>
    </location>
</feature>
<dbReference type="GO" id="GO:0036464">
    <property type="term" value="C:cytoplasmic ribonucleoprotein granule"/>
    <property type="evidence" value="ECO:0007669"/>
    <property type="project" value="TreeGrafter"/>
</dbReference>
<dbReference type="Gene3D" id="3.40.50.11980">
    <property type="match status" value="1"/>
</dbReference>
<keyword evidence="3" id="KW-0540">Nuclease</keyword>
<keyword evidence="13" id="KW-1185">Reference proteome</keyword>
<evidence type="ECO:0000256" key="1">
    <source>
        <dbReference type="ARBA" id="ARBA00001946"/>
    </source>
</evidence>
<evidence type="ECO:0000313" key="13">
    <source>
        <dbReference type="Proteomes" id="UP000887540"/>
    </source>
</evidence>
<dbReference type="PANTHER" id="PTHR12876">
    <property type="entry name" value="N4BP1-RELATED"/>
    <property type="match status" value="1"/>
</dbReference>
<protein>
    <submittedName>
        <fullName evidence="14">C3H1-type domain-containing protein</fullName>
    </submittedName>
</protein>
<dbReference type="GO" id="GO:0008270">
    <property type="term" value="F:zinc ion binding"/>
    <property type="evidence" value="ECO:0007669"/>
    <property type="project" value="UniProtKB-KW"/>
</dbReference>
<evidence type="ECO:0000259" key="12">
    <source>
        <dbReference type="PROSITE" id="PS50103"/>
    </source>
</evidence>
<evidence type="ECO:0000256" key="11">
    <source>
        <dbReference type="SAM" id="MobiDB-lite"/>
    </source>
</evidence>
<feature type="domain" description="C3H1-type" evidence="12">
    <location>
        <begin position="376"/>
        <end position="401"/>
    </location>
</feature>
<accession>A0A914C338</accession>
<evidence type="ECO:0000256" key="10">
    <source>
        <dbReference type="PROSITE-ProRule" id="PRU00723"/>
    </source>
</evidence>
<keyword evidence="4 10" id="KW-0479">Metal-binding</keyword>
<evidence type="ECO:0000256" key="6">
    <source>
        <dbReference type="ARBA" id="ARBA00022771"/>
    </source>
</evidence>
<keyword evidence="8 10" id="KW-0862">Zinc</keyword>
<dbReference type="InterPro" id="IPR021869">
    <property type="entry name" value="RNase_Zc3h12_NYN"/>
</dbReference>
<feature type="zinc finger region" description="C3H1-type" evidence="10">
    <location>
        <begin position="376"/>
        <end position="401"/>
    </location>
</feature>
<name>A0A914C338_9BILA</name>
<sequence>MEILSHEPQSSAQKNSSRTSHPPLRRVLAQNPHNSIVESGENKNAHHPLFTSTKSNPTTLKPDHHHHHHLNNSYRQPASATQSDASQPDSCYSSCSEESHASLSREPSDSSQELHLCSSTSASSSSLVGSGSSTLISSSCSGSYAEESLVDFATKLGFSEANLRIVLEKLGSNAGQDRVLAELIKLGKASSTDSRSRSSPRPSSEAATTTPRLRSIVIDGSNIAMTHGRKEVFSCRGIRECVNFFVKRGHSDVLVFVPHFRRETPRADCPITDQHILMELESEQRLVWTPSRRVGGRRIVCHDDRYILKTAEEKDAVVVSNDEYRDLIKENPQFRNLVEQRLLMYSFVDGKFMPPDDPLGRRGPTLDQFLSFGPTATNAQICPYGKKCTYGNKCKYYHPDRPNGYRMSVTDRLLKEKNNKKLNLAARPSMIYESQMASRPSPLQNCQAVLAMHNSIGRTQSLNLPLGTSPPNGRNNMHSDSHPKAENLPSFPQQSMYTHHEMSSQPQTQPFSMSSMWTSLHMAQHTALNRNFSAPLRNPESPPTSLHSPAQFCSDPFSRSNSLSDIMFMQQHGAGAFTTPPPPIPSHLVQGELRNCTSETSHMFAPSTAVWGESEYSVGPICRTQQEMRTVPDEKDRRLKLQYHLCQLFPEATVIAVMSAHPDETNPQKLCQRILAFQQGFDS</sequence>
<keyword evidence="6 10" id="KW-0863">Zinc-finger</keyword>
<proteinExistence type="inferred from homology"/>
<evidence type="ECO:0000256" key="4">
    <source>
        <dbReference type="ARBA" id="ARBA00022723"/>
    </source>
</evidence>
<feature type="compositionally biased region" description="Polar residues" evidence="11">
    <location>
        <begin position="50"/>
        <end position="59"/>
    </location>
</feature>
<organism evidence="13 14">
    <name type="scientific">Acrobeloides nanus</name>
    <dbReference type="NCBI Taxonomy" id="290746"/>
    <lineage>
        <taxon>Eukaryota</taxon>
        <taxon>Metazoa</taxon>
        <taxon>Ecdysozoa</taxon>
        <taxon>Nematoda</taxon>
        <taxon>Chromadorea</taxon>
        <taxon>Rhabditida</taxon>
        <taxon>Tylenchina</taxon>
        <taxon>Cephalobomorpha</taxon>
        <taxon>Cephaloboidea</taxon>
        <taxon>Cephalobidae</taxon>
        <taxon>Acrobeloides</taxon>
    </lineage>
</organism>
<dbReference type="FunFam" id="3.40.50.11980:FF:000001">
    <property type="entry name" value="ZC3H12A isoform 1"/>
    <property type="match status" value="1"/>
</dbReference>
<reference evidence="14" key="1">
    <citation type="submission" date="2022-11" db="UniProtKB">
        <authorList>
            <consortium name="WormBaseParasite"/>
        </authorList>
    </citation>
    <scope>IDENTIFICATION</scope>
</reference>
<dbReference type="PROSITE" id="PS50103">
    <property type="entry name" value="ZF_C3H1"/>
    <property type="match status" value="1"/>
</dbReference>
<evidence type="ECO:0000256" key="9">
    <source>
        <dbReference type="ARBA" id="ARBA00022842"/>
    </source>
</evidence>
<dbReference type="PANTHER" id="PTHR12876:SF35">
    <property type="entry name" value="LD08718P-RELATED"/>
    <property type="match status" value="1"/>
</dbReference>
<dbReference type="GO" id="GO:0003729">
    <property type="term" value="F:mRNA binding"/>
    <property type="evidence" value="ECO:0007669"/>
    <property type="project" value="TreeGrafter"/>
</dbReference>
<evidence type="ECO:0000313" key="14">
    <source>
        <dbReference type="WBParaSite" id="ACRNAN_Path_18.g55.t1"/>
    </source>
</evidence>